<organism evidence="2 3">
    <name type="scientific">Ornithinimicrobium ciconiae</name>
    <dbReference type="NCBI Taxonomy" id="2594265"/>
    <lineage>
        <taxon>Bacteria</taxon>
        <taxon>Bacillati</taxon>
        <taxon>Actinomycetota</taxon>
        <taxon>Actinomycetes</taxon>
        <taxon>Micrococcales</taxon>
        <taxon>Ornithinimicrobiaceae</taxon>
        <taxon>Ornithinimicrobium</taxon>
    </lineage>
</organism>
<dbReference type="Gene3D" id="1.20.1290.10">
    <property type="entry name" value="AhpD-like"/>
    <property type="match status" value="1"/>
</dbReference>
<feature type="domain" description="Carboxymuconolactone decarboxylase-like" evidence="1">
    <location>
        <begin position="45"/>
        <end position="125"/>
    </location>
</feature>
<dbReference type="Pfam" id="PF02627">
    <property type="entry name" value="CMD"/>
    <property type="match status" value="1"/>
</dbReference>
<evidence type="ECO:0000313" key="3">
    <source>
        <dbReference type="Proteomes" id="UP000315395"/>
    </source>
</evidence>
<dbReference type="InterPro" id="IPR003779">
    <property type="entry name" value="CMD-like"/>
</dbReference>
<dbReference type="GO" id="GO:0051920">
    <property type="term" value="F:peroxiredoxin activity"/>
    <property type="evidence" value="ECO:0007669"/>
    <property type="project" value="InterPro"/>
</dbReference>
<name>A0A516GFL2_9MICO</name>
<protein>
    <submittedName>
        <fullName evidence="2">Carboxymuconolactone decarboxylase family protein</fullName>
    </submittedName>
</protein>
<dbReference type="AlphaFoldDB" id="A0A516GFL2"/>
<dbReference type="PANTHER" id="PTHR34846:SF10">
    <property type="entry name" value="CYTOPLASMIC PROTEIN"/>
    <property type="match status" value="1"/>
</dbReference>
<dbReference type="Proteomes" id="UP000315395">
    <property type="component" value="Chromosome"/>
</dbReference>
<dbReference type="KEGG" id="orz:FNH13_08485"/>
<accession>A0A516GFL2</accession>
<dbReference type="InterPro" id="IPR029032">
    <property type="entry name" value="AhpD-like"/>
</dbReference>
<dbReference type="PANTHER" id="PTHR34846">
    <property type="entry name" value="4-CARBOXYMUCONOLACTONE DECARBOXYLASE FAMILY PROTEIN (AFU_ORTHOLOGUE AFUA_6G11590)"/>
    <property type="match status" value="1"/>
</dbReference>
<reference evidence="2 3" key="1">
    <citation type="submission" date="2019-07" db="EMBL/GenBank/DDBJ databases">
        <title>complete genome sequencing of Ornithinimicrobium sp. H23M54.</title>
        <authorList>
            <person name="Bae J.-W."/>
            <person name="Lee S.-Y."/>
        </authorList>
    </citation>
    <scope>NUCLEOTIDE SEQUENCE [LARGE SCALE GENOMIC DNA]</scope>
    <source>
        <strain evidence="2 3">H23M54</strain>
    </source>
</reference>
<keyword evidence="3" id="KW-1185">Reference proteome</keyword>
<proteinExistence type="predicted"/>
<dbReference type="EMBL" id="CP041616">
    <property type="protein sequence ID" value="QDO90298.1"/>
    <property type="molecule type" value="Genomic_DNA"/>
</dbReference>
<gene>
    <name evidence="2" type="ORF">FNH13_08485</name>
</gene>
<evidence type="ECO:0000313" key="2">
    <source>
        <dbReference type="EMBL" id="QDO90298.1"/>
    </source>
</evidence>
<dbReference type="OrthoDB" id="657225at2"/>
<sequence length="188" mass="20582">MSSTFRIPQADLSTLVGRALSAYARRTYGAVPDFAYVLLHHGPLTRALLGFERRVAKLSACDPHLKTYAVMASAATIGCTWCLDFGYFMAHTDGLDEDKARQVPVWRQSSVFTDLERDVMAYAEAMSRTPLEVTDEMVTSLHERLGSAALVELTQLIAVENMRSRANSAMGLSSQGFADSCDLAPLAQ</sequence>
<evidence type="ECO:0000259" key="1">
    <source>
        <dbReference type="Pfam" id="PF02627"/>
    </source>
</evidence>
<dbReference type="SUPFAM" id="SSF69118">
    <property type="entry name" value="AhpD-like"/>
    <property type="match status" value="1"/>
</dbReference>